<dbReference type="PANTHER" id="PTHR13318">
    <property type="entry name" value="PARTNER OF PAIRED, ISOFORM B-RELATED"/>
    <property type="match status" value="1"/>
</dbReference>
<protein>
    <recommendedName>
        <fullName evidence="5">F-box domain-containing protein</fullName>
    </recommendedName>
</protein>
<dbReference type="OrthoDB" id="423607at2759"/>
<dbReference type="InterPro" id="IPR032675">
    <property type="entry name" value="LRR_dom_sf"/>
</dbReference>
<dbReference type="EMBL" id="WJXA01000001">
    <property type="protein sequence ID" value="KAF7153964.1"/>
    <property type="molecule type" value="Genomic_DNA"/>
</dbReference>
<dbReference type="Pfam" id="PF25372">
    <property type="entry name" value="DUF7885"/>
    <property type="match status" value="1"/>
</dbReference>
<evidence type="ECO:0008006" key="5">
    <source>
        <dbReference type="Google" id="ProtNLM"/>
    </source>
</evidence>
<dbReference type="Pfam" id="PF16363">
    <property type="entry name" value="GDP_Man_Dehyd"/>
    <property type="match status" value="1"/>
</dbReference>
<dbReference type="SUPFAM" id="SSF51735">
    <property type="entry name" value="NAD(P)-binding Rossmann-fold domains"/>
    <property type="match status" value="1"/>
</dbReference>
<dbReference type="AlphaFoldDB" id="A0A834HH21"/>
<dbReference type="GO" id="GO:0019005">
    <property type="term" value="C:SCF ubiquitin ligase complex"/>
    <property type="evidence" value="ECO:0007669"/>
    <property type="project" value="TreeGrafter"/>
</dbReference>
<accession>A0A834HH21</accession>
<evidence type="ECO:0000259" key="1">
    <source>
        <dbReference type="Pfam" id="PF16363"/>
    </source>
</evidence>
<proteinExistence type="predicted"/>
<evidence type="ECO:0000313" key="4">
    <source>
        <dbReference type="Proteomes" id="UP000626092"/>
    </source>
</evidence>
<dbReference type="SMART" id="SM00367">
    <property type="entry name" value="LRR_CC"/>
    <property type="match status" value="4"/>
</dbReference>
<keyword evidence="4" id="KW-1185">Reference proteome</keyword>
<dbReference type="InterPro" id="IPR006553">
    <property type="entry name" value="Leu-rich_rpt_Cys-con_subtyp"/>
</dbReference>
<feature type="domain" description="F-box/LRR-repeat protein 15-like leucin rich repeat" evidence="2">
    <location>
        <begin position="410"/>
        <end position="550"/>
    </location>
</feature>
<dbReference type="Gene3D" id="3.80.10.10">
    <property type="entry name" value="Ribonuclease Inhibitor"/>
    <property type="match status" value="2"/>
</dbReference>
<dbReference type="InterPro" id="IPR036291">
    <property type="entry name" value="NAD(P)-bd_dom_sf"/>
</dbReference>
<feature type="domain" description="NAD(P)-binding" evidence="1">
    <location>
        <begin position="13"/>
        <end position="64"/>
    </location>
</feature>
<dbReference type="Gene3D" id="3.40.50.720">
    <property type="entry name" value="NAD(P)-binding Rossmann-like Domain"/>
    <property type="match status" value="1"/>
</dbReference>
<dbReference type="Proteomes" id="UP000626092">
    <property type="component" value="Unassembled WGS sequence"/>
</dbReference>
<dbReference type="InterPro" id="IPR057207">
    <property type="entry name" value="FBXL15_LRR"/>
</dbReference>
<reference evidence="3" key="1">
    <citation type="submission" date="2019-11" db="EMBL/GenBank/DDBJ databases">
        <authorList>
            <person name="Liu Y."/>
            <person name="Hou J."/>
            <person name="Li T.-Q."/>
            <person name="Guan C.-H."/>
            <person name="Wu X."/>
            <person name="Wu H.-Z."/>
            <person name="Ling F."/>
            <person name="Zhang R."/>
            <person name="Shi X.-G."/>
            <person name="Ren J.-P."/>
            <person name="Chen E.-F."/>
            <person name="Sun J.-M."/>
        </authorList>
    </citation>
    <scope>NUCLEOTIDE SEQUENCE</scope>
    <source>
        <strain evidence="3">Adult_tree_wgs_1</strain>
        <tissue evidence="3">Leaves</tissue>
    </source>
</reference>
<evidence type="ECO:0000259" key="2">
    <source>
        <dbReference type="Pfam" id="PF25372"/>
    </source>
</evidence>
<gene>
    <name evidence="3" type="ORF">RHSIM_Rhsim01G0029600</name>
</gene>
<dbReference type="InterPro" id="IPR016040">
    <property type="entry name" value="NAD(P)-bd_dom"/>
</dbReference>
<organism evidence="3 4">
    <name type="scientific">Rhododendron simsii</name>
    <name type="common">Sims's rhododendron</name>
    <dbReference type="NCBI Taxonomy" id="118357"/>
    <lineage>
        <taxon>Eukaryota</taxon>
        <taxon>Viridiplantae</taxon>
        <taxon>Streptophyta</taxon>
        <taxon>Embryophyta</taxon>
        <taxon>Tracheophyta</taxon>
        <taxon>Spermatophyta</taxon>
        <taxon>Magnoliopsida</taxon>
        <taxon>eudicotyledons</taxon>
        <taxon>Gunneridae</taxon>
        <taxon>Pentapetalae</taxon>
        <taxon>asterids</taxon>
        <taxon>Ericales</taxon>
        <taxon>Ericaceae</taxon>
        <taxon>Ericoideae</taxon>
        <taxon>Rhodoreae</taxon>
        <taxon>Rhododendron</taxon>
    </lineage>
</organism>
<sequence>MKARKALLNSLVVFIVKGDINDARLLAKLFDTMTFTHVMHLAAQAGVRHTMENPQSYVHSNIAGHGDGDRGDDGGDFLADRVEDAGGGVMKKQRHGYNCPDDCWELIFQKLREDDERDMYSISLVSKQFLSISNLVKRSLNVRDETLPLLPNLLRRFRLIESIVIDTYNHQDIDGVLHQISQSGFLNLQAIKFWCTSVPPRDGFKALALNKNIKNNLKVLDCSGLISMQDKDLVLIANSFPQLEELTISVRDDMYDDDEIEARITDDGVDALASKLKELKKIVFQGNSCFITDQSLISLSSNCVKLREISLLINGSAQHNLTEDGIDFVVRHSRNLTSLSLELPSLQPSAFSLMENPFTHAKNLHSLTMTQKLFSDKRICLVAKARPPLKKLNVLMGVMGQYPKIYGALKMLLQACQSTLEELTLGGGYLRDAAITDLAPYLSNMTFIHLHDHALTSVTFYTLTKYCPSLEKLIMPHSRVQVMDTFSRGYSHKNYRMRHLDISGNMLLNDIALENFGQVCPNLRFLCVRKCLRLTNVGIGEILRRCPQITQLNINGLHQVSDIFGRYSDDHSAMNLKTLEACMTEINDKGMAMIGNRCRNLQYLDICYCNEVTNKGVMEVVTNCTRLRDIHLIGCEKVSTYILPEMTFSRRRSFIHEVVTVLVNR</sequence>
<evidence type="ECO:0000313" key="3">
    <source>
        <dbReference type="EMBL" id="KAF7153964.1"/>
    </source>
</evidence>
<comment type="caution">
    <text evidence="3">The sequence shown here is derived from an EMBL/GenBank/DDBJ whole genome shotgun (WGS) entry which is preliminary data.</text>
</comment>
<dbReference type="SUPFAM" id="SSF52047">
    <property type="entry name" value="RNI-like"/>
    <property type="match status" value="2"/>
</dbReference>
<dbReference type="GO" id="GO:0031146">
    <property type="term" value="P:SCF-dependent proteasomal ubiquitin-dependent protein catabolic process"/>
    <property type="evidence" value="ECO:0007669"/>
    <property type="project" value="TreeGrafter"/>
</dbReference>
<name>A0A834HH21_RHOSS</name>